<evidence type="ECO:0000313" key="2">
    <source>
        <dbReference type="EMBL" id="CAJ1377687.1"/>
    </source>
</evidence>
<protein>
    <recommendedName>
        <fullName evidence="4">Steroid 5-alpha reductase C-terminal domain-containing protein</fullName>
    </recommendedName>
</protein>
<proteinExistence type="predicted"/>
<evidence type="ECO:0000313" key="3">
    <source>
        <dbReference type="Proteomes" id="UP001178507"/>
    </source>
</evidence>
<dbReference type="Gene3D" id="1.20.120.1630">
    <property type="match status" value="1"/>
</dbReference>
<dbReference type="PANTHER" id="PTHR32251">
    <property type="entry name" value="3-OXO-5-ALPHA-STEROID 4-DEHYDROGENASE"/>
    <property type="match status" value="1"/>
</dbReference>
<reference evidence="2" key="1">
    <citation type="submission" date="2023-08" db="EMBL/GenBank/DDBJ databases">
        <authorList>
            <person name="Chen Y."/>
            <person name="Shah S."/>
            <person name="Dougan E. K."/>
            <person name="Thang M."/>
            <person name="Chan C."/>
        </authorList>
    </citation>
    <scope>NUCLEOTIDE SEQUENCE</scope>
</reference>
<dbReference type="AlphaFoldDB" id="A0AA36MST1"/>
<evidence type="ECO:0008006" key="4">
    <source>
        <dbReference type="Google" id="ProtNLM"/>
    </source>
</evidence>
<keyword evidence="3" id="KW-1185">Reference proteome</keyword>
<feature type="transmembrane region" description="Helical" evidence="1">
    <location>
        <begin position="43"/>
        <end position="62"/>
    </location>
</feature>
<dbReference type="Pfam" id="PF06966">
    <property type="entry name" value="DUF1295"/>
    <property type="match status" value="1"/>
</dbReference>
<feature type="transmembrane region" description="Helical" evidence="1">
    <location>
        <begin position="20"/>
        <end position="36"/>
    </location>
</feature>
<gene>
    <name evidence="2" type="ORF">EVOR1521_LOCUS6418</name>
</gene>
<dbReference type="PROSITE" id="PS50244">
    <property type="entry name" value="S5A_REDUCTASE"/>
    <property type="match status" value="1"/>
</dbReference>
<keyword evidence="1" id="KW-1133">Transmembrane helix</keyword>
<dbReference type="EMBL" id="CAUJNA010000480">
    <property type="protein sequence ID" value="CAJ1377687.1"/>
    <property type="molecule type" value="Genomic_DNA"/>
</dbReference>
<keyword evidence="1" id="KW-0472">Membrane</keyword>
<evidence type="ECO:0000256" key="1">
    <source>
        <dbReference type="SAM" id="Phobius"/>
    </source>
</evidence>
<name>A0AA36MST1_9DINO</name>
<sequence length="356" mass="40518">MALPKGHCFNYFTIAGNLHPLESLLVYCLALGVVFAPPELKDLFWTNCLVQLCIFLPFVQLPVALTGHMTYVDIGWPSGLVAIGVIALVCGTGDWWRRSLISACYLLHGGRMALGALVLFGQATKFTFRFQEDLPRYCYAKYKWTKIEGMPARMWWLKMQQETFGQGMSNCILLCLPAFLAAANPQPGLHLTECLGLATWLLGWIFESSADAQKLAFVAETKRLRYTGHPHACQSTLGMPPFEKYFLWRWCRHPNYFGEWMAWLGLAVAAAPSLGQLAPKQFKAVWFCYLVALILIPRLLYDCLVHWTGAGPAEHFSVQKRPAYLQYQKEVRCFFPFPLPLEHHCKPGWPTFEQNR</sequence>
<comment type="caution">
    <text evidence="2">The sequence shown here is derived from an EMBL/GenBank/DDBJ whole genome shotgun (WGS) entry which is preliminary data.</text>
</comment>
<dbReference type="InterPro" id="IPR010721">
    <property type="entry name" value="UstE-like"/>
</dbReference>
<organism evidence="2 3">
    <name type="scientific">Effrenium voratum</name>
    <dbReference type="NCBI Taxonomy" id="2562239"/>
    <lineage>
        <taxon>Eukaryota</taxon>
        <taxon>Sar</taxon>
        <taxon>Alveolata</taxon>
        <taxon>Dinophyceae</taxon>
        <taxon>Suessiales</taxon>
        <taxon>Symbiodiniaceae</taxon>
        <taxon>Effrenium</taxon>
    </lineage>
</organism>
<feature type="transmembrane region" description="Helical" evidence="1">
    <location>
        <begin position="74"/>
        <end position="96"/>
    </location>
</feature>
<dbReference type="GO" id="GO:0016020">
    <property type="term" value="C:membrane"/>
    <property type="evidence" value="ECO:0007669"/>
    <property type="project" value="TreeGrafter"/>
</dbReference>
<keyword evidence="1" id="KW-0812">Transmembrane</keyword>
<accession>A0AA36MST1</accession>
<dbReference type="Proteomes" id="UP001178507">
    <property type="component" value="Unassembled WGS sequence"/>
</dbReference>
<dbReference type="PANTHER" id="PTHR32251:SF17">
    <property type="entry name" value="STEROID 5-ALPHA REDUCTASE C-TERMINAL DOMAIN-CONTAINING PROTEIN"/>
    <property type="match status" value="1"/>
</dbReference>